<sequence>MLKMSQFFKIPMLKLKSVGKSNWARTGGLDSHQRSYAADDAFFQLYLVGKVLEHGRAGATSQTSGAADPAEQTILKVWWATLGRMDEVLQFVDYRRYRDGFLGLRGVITDALNALGKALGWTGSSCINDLLRVKGVQQTLAKLHKKSGVVLDAQFLRQNRDVFDVFYKDTEVRVRLRAPRDGDDVQGAGADLEVVPEATERFQSELLELLAAYEPPIGERPTVFGRNIPEAFWVPAKAVLDRRQEAVFEKCMDTLDSVEVSYSDTDGWLLRMTRHPRAPDDVAHMDRSAKDLQAALGLEEAEARRRLNKDAKYMQWWGTLRILEAGGWQEQMVQRTFRARVRILTDAQSLADRASPPAVSWEAARDARGPARGEAATECGTDAWHCTGAVESLEARAVK</sequence>
<evidence type="ECO:0000313" key="2">
    <source>
        <dbReference type="Proteomes" id="UP001189429"/>
    </source>
</evidence>
<gene>
    <name evidence="1" type="ORF">PCOR1329_LOCUS68309</name>
</gene>
<organism evidence="1 2">
    <name type="scientific">Prorocentrum cordatum</name>
    <dbReference type="NCBI Taxonomy" id="2364126"/>
    <lineage>
        <taxon>Eukaryota</taxon>
        <taxon>Sar</taxon>
        <taxon>Alveolata</taxon>
        <taxon>Dinophyceae</taxon>
        <taxon>Prorocentrales</taxon>
        <taxon>Prorocentraceae</taxon>
        <taxon>Prorocentrum</taxon>
    </lineage>
</organism>
<comment type="caution">
    <text evidence="1">The sequence shown here is derived from an EMBL/GenBank/DDBJ whole genome shotgun (WGS) entry which is preliminary data.</text>
</comment>
<evidence type="ECO:0000313" key="1">
    <source>
        <dbReference type="EMBL" id="CAK0887176.1"/>
    </source>
</evidence>
<dbReference type="EMBL" id="CAUYUJ010018904">
    <property type="protein sequence ID" value="CAK0887176.1"/>
    <property type="molecule type" value="Genomic_DNA"/>
</dbReference>
<protein>
    <submittedName>
        <fullName evidence="1">Uncharacterized protein</fullName>
    </submittedName>
</protein>
<reference evidence="1" key="1">
    <citation type="submission" date="2023-10" db="EMBL/GenBank/DDBJ databases">
        <authorList>
            <person name="Chen Y."/>
            <person name="Shah S."/>
            <person name="Dougan E. K."/>
            <person name="Thang M."/>
            <person name="Chan C."/>
        </authorList>
    </citation>
    <scope>NUCLEOTIDE SEQUENCE [LARGE SCALE GENOMIC DNA]</scope>
</reference>
<dbReference type="Proteomes" id="UP001189429">
    <property type="component" value="Unassembled WGS sequence"/>
</dbReference>
<keyword evidence="2" id="KW-1185">Reference proteome</keyword>
<name>A0ABN9WPI2_9DINO</name>
<accession>A0ABN9WPI2</accession>
<proteinExistence type="predicted"/>